<dbReference type="Proteomes" id="UP001212841">
    <property type="component" value="Unassembled WGS sequence"/>
</dbReference>
<dbReference type="Pfam" id="PF00536">
    <property type="entry name" value="SAM_1"/>
    <property type="match status" value="1"/>
</dbReference>
<comment type="caution">
    <text evidence="3">The sequence shown here is derived from an EMBL/GenBank/DDBJ whole genome shotgun (WGS) entry which is preliminary data.</text>
</comment>
<gene>
    <name evidence="3" type="ORF">HK097_003821</name>
</gene>
<evidence type="ECO:0000256" key="1">
    <source>
        <dbReference type="SAM" id="MobiDB-lite"/>
    </source>
</evidence>
<name>A0AAD5SHR6_9FUNG</name>
<organism evidence="3 4">
    <name type="scientific">Rhizophlyctis rosea</name>
    <dbReference type="NCBI Taxonomy" id="64517"/>
    <lineage>
        <taxon>Eukaryota</taxon>
        <taxon>Fungi</taxon>
        <taxon>Fungi incertae sedis</taxon>
        <taxon>Chytridiomycota</taxon>
        <taxon>Chytridiomycota incertae sedis</taxon>
        <taxon>Chytridiomycetes</taxon>
        <taxon>Rhizophlyctidales</taxon>
        <taxon>Rhizophlyctidaceae</taxon>
        <taxon>Rhizophlyctis</taxon>
    </lineage>
</organism>
<dbReference type="PROSITE" id="PS50105">
    <property type="entry name" value="SAM_DOMAIN"/>
    <property type="match status" value="1"/>
</dbReference>
<dbReference type="Gene3D" id="1.10.150.50">
    <property type="entry name" value="Transcription Factor, Ets-1"/>
    <property type="match status" value="1"/>
</dbReference>
<dbReference type="CDD" id="cd09487">
    <property type="entry name" value="SAM_superfamily"/>
    <property type="match status" value="1"/>
</dbReference>
<accession>A0AAD5SHR6</accession>
<keyword evidence="4" id="KW-1185">Reference proteome</keyword>
<dbReference type="InterPro" id="IPR001660">
    <property type="entry name" value="SAM"/>
</dbReference>
<evidence type="ECO:0000313" key="3">
    <source>
        <dbReference type="EMBL" id="KAJ3053628.1"/>
    </source>
</evidence>
<dbReference type="SUPFAM" id="SSF47769">
    <property type="entry name" value="SAM/Pointed domain"/>
    <property type="match status" value="1"/>
</dbReference>
<dbReference type="InterPro" id="IPR013761">
    <property type="entry name" value="SAM/pointed_sf"/>
</dbReference>
<dbReference type="AlphaFoldDB" id="A0AAD5SHR6"/>
<feature type="region of interest" description="Disordered" evidence="1">
    <location>
        <begin position="54"/>
        <end position="90"/>
    </location>
</feature>
<reference evidence="3" key="1">
    <citation type="submission" date="2020-05" db="EMBL/GenBank/DDBJ databases">
        <title>Phylogenomic resolution of chytrid fungi.</title>
        <authorList>
            <person name="Stajich J.E."/>
            <person name="Amses K."/>
            <person name="Simmons R."/>
            <person name="Seto K."/>
            <person name="Myers J."/>
            <person name="Bonds A."/>
            <person name="Quandt C.A."/>
            <person name="Barry K."/>
            <person name="Liu P."/>
            <person name="Grigoriev I."/>
            <person name="Longcore J.E."/>
            <person name="James T.Y."/>
        </authorList>
    </citation>
    <scope>NUCLEOTIDE SEQUENCE</scope>
    <source>
        <strain evidence="3">JEL0318</strain>
    </source>
</reference>
<proteinExistence type="predicted"/>
<feature type="domain" description="SAM" evidence="2">
    <location>
        <begin position="90"/>
        <end position="134"/>
    </location>
</feature>
<dbReference type="EMBL" id="JADGJD010000193">
    <property type="protein sequence ID" value="KAJ3053628.1"/>
    <property type="molecule type" value="Genomic_DNA"/>
</dbReference>
<feature type="region of interest" description="Disordered" evidence="1">
    <location>
        <begin position="1"/>
        <end position="21"/>
    </location>
</feature>
<protein>
    <recommendedName>
        <fullName evidence="2">SAM domain-containing protein</fullName>
    </recommendedName>
</protein>
<evidence type="ECO:0000259" key="2">
    <source>
        <dbReference type="PROSITE" id="PS50105"/>
    </source>
</evidence>
<sequence>MWNEREAKNIAKQNQMNANGNQMTQTREYAPQTINHAPTTSTYNPSHITVQPRAPEKAHVYSTASPATAVPPYVNDSPTKPLTEDDPAHMSKEEVADWLERHQLGALKDTFMQNSIDGLTMMDLTENNMVNMGVPMGRIRKFLTVRESIGR</sequence>
<dbReference type="SMART" id="SM00454">
    <property type="entry name" value="SAM"/>
    <property type="match status" value="1"/>
</dbReference>
<evidence type="ECO:0000313" key="4">
    <source>
        <dbReference type="Proteomes" id="UP001212841"/>
    </source>
</evidence>
<feature type="compositionally biased region" description="Polar residues" evidence="1">
    <location>
        <begin position="11"/>
        <end position="21"/>
    </location>
</feature>